<dbReference type="GO" id="GO:0006355">
    <property type="term" value="P:regulation of DNA-templated transcription"/>
    <property type="evidence" value="ECO:0007669"/>
    <property type="project" value="InterPro"/>
</dbReference>
<name>A0A3A1QQ65_9BACI</name>
<evidence type="ECO:0000256" key="4">
    <source>
        <dbReference type="ARBA" id="ARBA00029500"/>
    </source>
</evidence>
<organism evidence="8 9">
    <name type="scientific">Bacillus salacetis</name>
    <dbReference type="NCBI Taxonomy" id="2315464"/>
    <lineage>
        <taxon>Bacteria</taxon>
        <taxon>Bacillati</taxon>
        <taxon>Bacillota</taxon>
        <taxon>Bacilli</taxon>
        <taxon>Bacillales</taxon>
        <taxon>Bacillaceae</taxon>
        <taxon>Bacillus</taxon>
    </lineage>
</organism>
<dbReference type="InterPro" id="IPR000014">
    <property type="entry name" value="PAS"/>
</dbReference>
<dbReference type="InterPro" id="IPR058031">
    <property type="entry name" value="AAA_lid_NorR"/>
</dbReference>
<proteinExistence type="predicted"/>
<dbReference type="GO" id="GO:0003677">
    <property type="term" value="F:DNA binding"/>
    <property type="evidence" value="ECO:0007669"/>
    <property type="project" value="UniProtKB-KW"/>
</dbReference>
<dbReference type="CDD" id="cd00009">
    <property type="entry name" value="AAA"/>
    <property type="match status" value="1"/>
</dbReference>
<dbReference type="EMBL" id="QXIR01000035">
    <property type="protein sequence ID" value="RIW29225.1"/>
    <property type="molecule type" value="Genomic_DNA"/>
</dbReference>
<dbReference type="PROSITE" id="PS00676">
    <property type="entry name" value="SIGMA54_INTERACT_2"/>
    <property type="match status" value="1"/>
</dbReference>
<dbReference type="InterPro" id="IPR002078">
    <property type="entry name" value="Sigma_54_int"/>
</dbReference>
<dbReference type="Gene3D" id="3.40.50.300">
    <property type="entry name" value="P-loop containing nucleotide triphosphate hydrolases"/>
    <property type="match status" value="1"/>
</dbReference>
<dbReference type="InterPro" id="IPR035965">
    <property type="entry name" value="PAS-like_dom_sf"/>
</dbReference>
<dbReference type="PROSITE" id="PS50112">
    <property type="entry name" value="PAS"/>
    <property type="match status" value="1"/>
</dbReference>
<dbReference type="InterPro" id="IPR030828">
    <property type="entry name" value="HTH_TyrR"/>
</dbReference>
<keyword evidence="3" id="KW-0067">ATP-binding</keyword>
<dbReference type="CDD" id="cd00130">
    <property type="entry name" value="PAS"/>
    <property type="match status" value="1"/>
</dbReference>
<accession>A0A3A1QQ65</accession>
<dbReference type="SUPFAM" id="SSF46689">
    <property type="entry name" value="Homeodomain-like"/>
    <property type="match status" value="1"/>
</dbReference>
<feature type="coiled-coil region" evidence="5">
    <location>
        <begin position="122"/>
        <end position="163"/>
    </location>
</feature>
<feature type="domain" description="Sigma-54 factor interaction" evidence="6">
    <location>
        <begin position="156"/>
        <end position="385"/>
    </location>
</feature>
<dbReference type="InterPro" id="IPR025662">
    <property type="entry name" value="Sigma_54_int_dom_ATP-bd_1"/>
</dbReference>
<keyword evidence="1" id="KW-0547">Nucleotide-binding</keyword>
<dbReference type="PANTHER" id="PTHR32071">
    <property type="entry name" value="TRANSCRIPTIONAL REGULATORY PROTEIN"/>
    <property type="match status" value="1"/>
</dbReference>
<keyword evidence="2" id="KW-0058">Aromatic hydrocarbons catabolism</keyword>
<comment type="caution">
    <text evidence="8">The sequence shown here is derived from an EMBL/GenBank/DDBJ whole genome shotgun (WGS) entry which is preliminary data.</text>
</comment>
<dbReference type="SUPFAM" id="SSF52540">
    <property type="entry name" value="P-loop containing nucleoside triphosphate hydrolases"/>
    <property type="match status" value="1"/>
</dbReference>
<sequence>MNKGAVDLIMAEWDEYKKILHSLQEDILVTRVDGTIVKVSEATGAVYGVDAEGLMGRSVYDLEKEGLFTPLATPMVVESRERVTFVQTLSGGKKLLVTGLPVFDEEGVLTRVVSYSHDVTELMEIKAGMEEMTAEIERVRQELNLLKKQNQREEKMVAKSESMRKVLAAANQVAGVDANVLLLGESGVGKTELAKMIHEKSERAGGPFIEVNCGAIPESLFEAELFGYEGGSFTGAIKGGKKGFAELASGGTLFLDEVGELSLQNQVKVLKLIQSKSFYRIGGRKETTSDFRLISATNRKLSRSVEDKQFRSDLYFRLNVVPITIPPLRERRDDIIPLVHRFLEHFTAFYNRKRIFHNEVLNRMHELEWKGNVRELLNLVERLVVISQKSVIPPEDLPEPYRKEEGSYSKMNNKWDEPLAVSLERVEKERLIQARRKYKTTTKMASVLGISQPSVVRKLKKYQID</sequence>
<dbReference type="Pfam" id="PF25601">
    <property type="entry name" value="AAA_lid_14"/>
    <property type="match status" value="1"/>
</dbReference>
<keyword evidence="9" id="KW-1185">Reference proteome</keyword>
<evidence type="ECO:0000256" key="5">
    <source>
        <dbReference type="SAM" id="Coils"/>
    </source>
</evidence>
<protein>
    <recommendedName>
        <fullName evidence="4">HTH-type transcriptional regulatory protein TyrR</fullName>
    </recommendedName>
</protein>
<dbReference type="Proteomes" id="UP000265801">
    <property type="component" value="Unassembled WGS sequence"/>
</dbReference>
<dbReference type="SUPFAM" id="SSF55785">
    <property type="entry name" value="PYP-like sensor domain (PAS domain)"/>
    <property type="match status" value="1"/>
</dbReference>
<dbReference type="AlphaFoldDB" id="A0A3A1QQ65"/>
<gene>
    <name evidence="8" type="ORF">D3H55_19635</name>
</gene>
<dbReference type="Gene3D" id="1.10.8.60">
    <property type="match status" value="1"/>
</dbReference>
<feature type="domain" description="PAS" evidence="7">
    <location>
        <begin position="12"/>
        <end position="62"/>
    </location>
</feature>
<dbReference type="Gene3D" id="3.30.450.20">
    <property type="entry name" value="PAS domain"/>
    <property type="match status" value="1"/>
</dbReference>
<dbReference type="InterPro" id="IPR003593">
    <property type="entry name" value="AAA+_ATPase"/>
</dbReference>
<evidence type="ECO:0000256" key="2">
    <source>
        <dbReference type="ARBA" id="ARBA00022797"/>
    </source>
</evidence>
<dbReference type="SMART" id="SM00382">
    <property type="entry name" value="AAA"/>
    <property type="match status" value="1"/>
</dbReference>
<dbReference type="FunFam" id="3.40.50.300:FF:000006">
    <property type="entry name" value="DNA-binding transcriptional regulator NtrC"/>
    <property type="match status" value="1"/>
</dbReference>
<keyword evidence="5" id="KW-0175">Coiled coil</keyword>
<dbReference type="PANTHER" id="PTHR32071:SF57">
    <property type="entry name" value="C4-DICARBOXYLATE TRANSPORT TRANSCRIPTIONAL REGULATORY PROTEIN DCTD"/>
    <property type="match status" value="1"/>
</dbReference>
<evidence type="ECO:0000259" key="6">
    <source>
        <dbReference type="PROSITE" id="PS50045"/>
    </source>
</evidence>
<evidence type="ECO:0000256" key="1">
    <source>
        <dbReference type="ARBA" id="ARBA00022741"/>
    </source>
</evidence>
<evidence type="ECO:0000313" key="9">
    <source>
        <dbReference type="Proteomes" id="UP000265801"/>
    </source>
</evidence>
<dbReference type="OrthoDB" id="9771372at2"/>
<dbReference type="InterPro" id="IPR009057">
    <property type="entry name" value="Homeodomain-like_sf"/>
</dbReference>
<evidence type="ECO:0000256" key="3">
    <source>
        <dbReference type="ARBA" id="ARBA00022840"/>
    </source>
</evidence>
<evidence type="ECO:0000259" key="7">
    <source>
        <dbReference type="PROSITE" id="PS50112"/>
    </source>
</evidence>
<dbReference type="GO" id="GO:0005524">
    <property type="term" value="F:ATP binding"/>
    <property type="evidence" value="ECO:0007669"/>
    <property type="project" value="UniProtKB-KW"/>
</dbReference>
<dbReference type="InterPro" id="IPR025943">
    <property type="entry name" value="Sigma_54_int_dom_ATP-bd_2"/>
</dbReference>
<dbReference type="Pfam" id="PF00158">
    <property type="entry name" value="Sigma54_activat"/>
    <property type="match status" value="1"/>
</dbReference>
<evidence type="ECO:0000313" key="8">
    <source>
        <dbReference type="EMBL" id="RIW29225.1"/>
    </source>
</evidence>
<dbReference type="Pfam" id="PF13426">
    <property type="entry name" value="PAS_9"/>
    <property type="match status" value="1"/>
</dbReference>
<dbReference type="InterPro" id="IPR027417">
    <property type="entry name" value="P-loop_NTPase"/>
</dbReference>
<reference evidence="8 9" key="1">
    <citation type="submission" date="2018-09" db="EMBL/GenBank/DDBJ databases">
        <title>Bacillus saliacetes sp. nov., isolated from Thai shrimp paste (Ka-pi).</title>
        <authorList>
            <person name="Daroonpunt R."/>
            <person name="Tanasupawat S."/>
            <person name="Yiamsombut S."/>
        </authorList>
    </citation>
    <scope>NUCLEOTIDE SEQUENCE [LARGE SCALE GENOMIC DNA]</scope>
    <source>
        <strain evidence="8 9">SKP7-4</strain>
    </source>
</reference>
<dbReference type="NCBIfam" id="TIGR00229">
    <property type="entry name" value="sensory_box"/>
    <property type="match status" value="1"/>
</dbReference>
<dbReference type="PROSITE" id="PS00675">
    <property type="entry name" value="SIGMA54_INTERACT_1"/>
    <property type="match status" value="1"/>
</dbReference>
<dbReference type="Gene3D" id="1.10.10.60">
    <property type="entry name" value="Homeodomain-like"/>
    <property type="match status" value="1"/>
</dbReference>
<dbReference type="PROSITE" id="PS50045">
    <property type="entry name" value="SIGMA54_INTERACT_4"/>
    <property type="match status" value="1"/>
</dbReference>
<dbReference type="Pfam" id="PF18024">
    <property type="entry name" value="HTH_50"/>
    <property type="match status" value="1"/>
</dbReference>